<dbReference type="EMBL" id="JRFJ01000002">
    <property type="protein sequence ID" value="KHJ54982.1"/>
    <property type="molecule type" value="Genomic_DNA"/>
</dbReference>
<gene>
    <name evidence="1" type="ORF">LA66_10605</name>
</gene>
<reference evidence="1 2" key="1">
    <citation type="submission" date="2014-09" db="EMBL/GenBank/DDBJ databases">
        <title>Isolation and characterization of Aurantimonas altamirensis ON-56566 from clinical sample following a dog bite.</title>
        <authorList>
            <person name="Eshaghi A."/>
            <person name="Li A."/>
            <person name="Shahinas D."/>
            <person name="Bahn P."/>
            <person name="Kus J.V."/>
            <person name="Patel S.N."/>
        </authorList>
    </citation>
    <scope>NUCLEOTIDE SEQUENCE [LARGE SCALE GENOMIC DNA]</scope>
    <source>
        <strain evidence="1 2">ON-56566</strain>
    </source>
</reference>
<evidence type="ECO:0000313" key="1">
    <source>
        <dbReference type="EMBL" id="KHJ54982.1"/>
    </source>
</evidence>
<dbReference type="STRING" id="370622.LA66_10605"/>
<sequence length="86" mass="9680">MIDLHGAELDEAVAAEKKQVAFEYHNEAWADGMSDGIEAEILAETAISTALTELVRRHGETEVLELMDTLRTRIEHGEFRGERNLQ</sequence>
<dbReference type="OrthoDB" id="9809513at2"/>
<evidence type="ECO:0000313" key="2">
    <source>
        <dbReference type="Proteomes" id="UP000030826"/>
    </source>
</evidence>
<comment type="caution">
    <text evidence="1">The sequence shown here is derived from an EMBL/GenBank/DDBJ whole genome shotgun (WGS) entry which is preliminary data.</text>
</comment>
<accession>A0A0B1Q7U6</accession>
<dbReference type="RefSeq" id="WP_039192281.1">
    <property type="nucleotide sequence ID" value="NZ_BBWQ01000002.1"/>
</dbReference>
<name>A0A0B1Q7U6_9HYPH</name>
<organism evidence="1 2">
    <name type="scientific">Aureimonas altamirensis</name>
    <dbReference type="NCBI Taxonomy" id="370622"/>
    <lineage>
        <taxon>Bacteria</taxon>
        <taxon>Pseudomonadati</taxon>
        <taxon>Pseudomonadota</taxon>
        <taxon>Alphaproteobacteria</taxon>
        <taxon>Hyphomicrobiales</taxon>
        <taxon>Aurantimonadaceae</taxon>
        <taxon>Aureimonas</taxon>
    </lineage>
</organism>
<dbReference type="AlphaFoldDB" id="A0A0B1Q7U6"/>
<dbReference type="Proteomes" id="UP000030826">
    <property type="component" value="Unassembled WGS sequence"/>
</dbReference>
<proteinExistence type="predicted"/>
<protein>
    <submittedName>
        <fullName evidence="1">Uncharacterized protein</fullName>
    </submittedName>
</protein>